<dbReference type="KEGG" id="bmur:ABE28_017615"/>
<evidence type="ECO:0000313" key="2">
    <source>
        <dbReference type="EMBL" id="AOH56185.1"/>
    </source>
</evidence>
<keyword evidence="3" id="KW-1185">Reference proteome</keyword>
<accession>A0A1B3XSJ7</accession>
<gene>
    <name evidence="2" type="ORF">ABE28_017615</name>
</gene>
<dbReference type="PANTHER" id="PTHR33744">
    <property type="entry name" value="CARBOHYDRATE DIACID REGULATOR"/>
    <property type="match status" value="1"/>
</dbReference>
<dbReference type="Gene3D" id="1.10.10.2840">
    <property type="entry name" value="PucR C-terminal helix-turn-helix domain"/>
    <property type="match status" value="1"/>
</dbReference>
<dbReference type="InterPro" id="IPR051448">
    <property type="entry name" value="CdaR-like_regulators"/>
</dbReference>
<evidence type="ECO:0000313" key="3">
    <source>
        <dbReference type="Proteomes" id="UP000077926"/>
    </source>
</evidence>
<dbReference type="Proteomes" id="UP000077926">
    <property type="component" value="Chromosome"/>
</dbReference>
<dbReference type="AlphaFoldDB" id="A0A1B3XSJ7"/>
<protein>
    <recommendedName>
        <fullName evidence="1">PucR C-terminal helix-turn-helix domain-containing protein</fullName>
    </recommendedName>
</protein>
<dbReference type="STRING" id="264697.ABE28_017615"/>
<dbReference type="EMBL" id="CP017080">
    <property type="protein sequence ID" value="AOH56185.1"/>
    <property type="molecule type" value="Genomic_DNA"/>
</dbReference>
<proteinExistence type="predicted"/>
<reference evidence="2 3" key="1">
    <citation type="submission" date="2016-08" db="EMBL/GenBank/DDBJ databases">
        <title>Complete genome sequence of Bacillus muralis G25-68, a strain with toxicity to nematodes.</title>
        <authorList>
            <person name="Zheng Z."/>
        </authorList>
    </citation>
    <scope>NUCLEOTIDE SEQUENCE [LARGE SCALE GENOMIC DNA]</scope>
    <source>
        <strain evidence="2 3">G25-68</strain>
    </source>
</reference>
<dbReference type="InterPro" id="IPR025736">
    <property type="entry name" value="PucR_C-HTH_dom"/>
</dbReference>
<dbReference type="Pfam" id="PF13556">
    <property type="entry name" value="HTH_30"/>
    <property type="match status" value="1"/>
</dbReference>
<feature type="domain" description="PucR C-terminal helix-turn-helix" evidence="1">
    <location>
        <begin position="54"/>
        <end position="112"/>
    </location>
</feature>
<evidence type="ECO:0000259" key="1">
    <source>
        <dbReference type="Pfam" id="PF13556"/>
    </source>
</evidence>
<dbReference type="PANTHER" id="PTHR33744:SF1">
    <property type="entry name" value="DNA-BINDING TRANSCRIPTIONAL ACTIVATOR ADER"/>
    <property type="match status" value="1"/>
</dbReference>
<name>A0A1B3XSJ7_9BACI</name>
<dbReference type="InterPro" id="IPR042070">
    <property type="entry name" value="PucR_C-HTH_sf"/>
</dbReference>
<dbReference type="RefSeq" id="WP_064466085.1">
    <property type="nucleotide sequence ID" value="NZ_CP017080.1"/>
</dbReference>
<organism evidence="2 3">
    <name type="scientific">Peribacillus muralis</name>
    <dbReference type="NCBI Taxonomy" id="264697"/>
    <lineage>
        <taxon>Bacteria</taxon>
        <taxon>Bacillati</taxon>
        <taxon>Bacillota</taxon>
        <taxon>Bacilli</taxon>
        <taxon>Bacillales</taxon>
        <taxon>Bacillaceae</taxon>
        <taxon>Peribacillus</taxon>
    </lineage>
</organism>
<sequence>MAINYRAFSTSAFYEDLGIFRLIQLIQHDQGTAHFIEDYLSPLISYDKEYGTELLLTLAKYFELDRSKKLTAHKLHVVRQTLYHRLEKIKKILDFDFDMPENRLNVEIALKAYQLKQQVGVPAK</sequence>